<feature type="coiled-coil region" evidence="11">
    <location>
        <begin position="367"/>
        <end position="394"/>
    </location>
</feature>
<sequence length="762" mass="87862">MLPVMKRYFGYHLVISFIVLTGLFAVPLILFYNFKTDTRLNEIKTRETHNLKLQQTVIEETLGGVIDNLLLLKEHIKTSGEPVNGYQNSGIEKERLENDFKAFSIGKHRLYDQLRLLSANGNEVIRVNFSEDSVKIVDENHLQNKSHRYYFKELSKLNDDDIYISPFDLNIEYGKIEQPIKPMLRIGTPIIDSSGQFSGVVLINYLGQNILSSVNELKPSDYYMILNQNGYWIQNDRDPSVEWSFMYDSLKNQRFQDSFNAEWTAIQNNEKGQFQNKSGLFTYQTVYPVREDSLQYISEKDEQETVNIVRDQVGFWKLVSYIDNATLQAQTTPVKTERNIILLFFILISAGLAYGATKIRVNELIAKKNLKDLNNNLEYEVRQRTEEIRKARQKAEENDRLKTAFLNNMSHEIRTPLNAIIGFADLMEKSDYDDKETKKFAHIINKRGNDLLVIVDDILDISKIESGQVSIYEEQCVLYNELFELTELYNVRKLQTDKAHIELQFDCACVSEKEWVKIDIGKLRQVLSNLLNNAFKFTEKGKIELKCIAHENKMLLFSVSDTGIGIPKDKQERVFERFVQSENRLTIETGGTGLGLSIVKGIVDFLGGEVWLESTPDVGSTFCFTMPYKKANQEEEDADLNEKTDDRSLEILVVEDDPINNEYIKTMFNQTNHKLTIAVSGSQALQYENDKFFDIILMDIKLPDINGMEVTKQIRKRNKSIKIIAQTAYASIEDKLEALRSGCNEYISKPLQVNKLMDLIVK</sequence>
<dbReference type="Gene3D" id="3.30.565.10">
    <property type="entry name" value="Histidine kinase-like ATPase, C-terminal domain"/>
    <property type="match status" value="1"/>
</dbReference>
<protein>
    <recommendedName>
        <fullName evidence="3">histidine kinase</fullName>
        <ecNumber evidence="3">2.7.13.3</ecNumber>
    </recommendedName>
</protein>
<dbReference type="SUPFAM" id="SSF47384">
    <property type="entry name" value="Homodimeric domain of signal transducing histidine kinase"/>
    <property type="match status" value="1"/>
</dbReference>
<keyword evidence="7 12" id="KW-0812">Transmembrane</keyword>
<dbReference type="KEGG" id="mcos:GM418_15255"/>
<dbReference type="Gene3D" id="3.30.450.20">
    <property type="entry name" value="PAS domain"/>
    <property type="match status" value="2"/>
</dbReference>
<evidence type="ECO:0000256" key="1">
    <source>
        <dbReference type="ARBA" id="ARBA00000085"/>
    </source>
</evidence>
<dbReference type="Pfam" id="PF21623">
    <property type="entry name" value="HK_sensor_dom_bact"/>
    <property type="match status" value="1"/>
</dbReference>
<evidence type="ECO:0000256" key="8">
    <source>
        <dbReference type="ARBA" id="ARBA00022777"/>
    </source>
</evidence>
<dbReference type="InterPro" id="IPR003661">
    <property type="entry name" value="HisK_dim/P_dom"/>
</dbReference>
<dbReference type="CDD" id="cd17546">
    <property type="entry name" value="REC_hyHK_CKI1_RcsC-like"/>
    <property type="match status" value="1"/>
</dbReference>
<evidence type="ECO:0000259" key="13">
    <source>
        <dbReference type="PROSITE" id="PS50109"/>
    </source>
</evidence>
<keyword evidence="8" id="KW-0418">Kinase</keyword>
<dbReference type="InterPro" id="IPR004358">
    <property type="entry name" value="Sig_transdc_His_kin-like_C"/>
</dbReference>
<evidence type="ECO:0000313" key="16">
    <source>
        <dbReference type="Proteomes" id="UP000428260"/>
    </source>
</evidence>
<name>A0A6I6JUN2_9BACT</name>
<dbReference type="InterPro" id="IPR029151">
    <property type="entry name" value="Sensor-like_sf"/>
</dbReference>
<dbReference type="SMART" id="SM00448">
    <property type="entry name" value="REC"/>
    <property type="match status" value="1"/>
</dbReference>
<dbReference type="AlphaFoldDB" id="A0A6I6JUN2"/>
<keyword evidence="16" id="KW-1185">Reference proteome</keyword>
<dbReference type="PANTHER" id="PTHR43047">
    <property type="entry name" value="TWO-COMPONENT HISTIDINE PROTEIN KINASE"/>
    <property type="match status" value="1"/>
</dbReference>
<dbReference type="InterPro" id="IPR036097">
    <property type="entry name" value="HisK_dim/P_sf"/>
</dbReference>
<comment type="catalytic activity">
    <reaction evidence="1">
        <text>ATP + protein L-histidine = ADP + protein N-phospho-L-histidine.</text>
        <dbReference type="EC" id="2.7.13.3"/>
    </reaction>
</comment>
<dbReference type="SUPFAM" id="SSF103190">
    <property type="entry name" value="Sensory domain-like"/>
    <property type="match status" value="2"/>
</dbReference>
<dbReference type="GO" id="GO:0000155">
    <property type="term" value="F:phosphorelay sensor kinase activity"/>
    <property type="evidence" value="ECO:0007669"/>
    <property type="project" value="InterPro"/>
</dbReference>
<keyword evidence="9 12" id="KW-1133">Transmembrane helix</keyword>
<keyword evidence="5 10" id="KW-0597">Phosphoprotein</keyword>
<evidence type="ECO:0000259" key="14">
    <source>
        <dbReference type="PROSITE" id="PS50110"/>
    </source>
</evidence>
<dbReference type="SUPFAM" id="SSF55874">
    <property type="entry name" value="ATPase domain of HSP90 chaperone/DNA topoisomerase II/histidine kinase"/>
    <property type="match status" value="1"/>
</dbReference>
<evidence type="ECO:0000256" key="3">
    <source>
        <dbReference type="ARBA" id="ARBA00012438"/>
    </source>
</evidence>
<evidence type="ECO:0000256" key="4">
    <source>
        <dbReference type="ARBA" id="ARBA00022475"/>
    </source>
</evidence>
<dbReference type="SUPFAM" id="SSF52172">
    <property type="entry name" value="CheY-like"/>
    <property type="match status" value="1"/>
</dbReference>
<dbReference type="InterPro" id="IPR001789">
    <property type="entry name" value="Sig_transdc_resp-reg_receiver"/>
</dbReference>
<evidence type="ECO:0000256" key="2">
    <source>
        <dbReference type="ARBA" id="ARBA00004651"/>
    </source>
</evidence>
<feature type="domain" description="Response regulatory" evidence="14">
    <location>
        <begin position="650"/>
        <end position="762"/>
    </location>
</feature>
<evidence type="ECO:0000256" key="5">
    <source>
        <dbReference type="ARBA" id="ARBA00022553"/>
    </source>
</evidence>
<dbReference type="EC" id="2.7.13.3" evidence="3"/>
<dbReference type="FunFam" id="3.30.565.10:FF:000010">
    <property type="entry name" value="Sensor histidine kinase RcsC"/>
    <property type="match status" value="1"/>
</dbReference>
<dbReference type="Pfam" id="PF00512">
    <property type="entry name" value="HisKA"/>
    <property type="match status" value="1"/>
</dbReference>
<dbReference type="CDD" id="cd00082">
    <property type="entry name" value="HisKA"/>
    <property type="match status" value="1"/>
</dbReference>
<dbReference type="PRINTS" id="PR00344">
    <property type="entry name" value="BCTRLSENSOR"/>
</dbReference>
<dbReference type="PROSITE" id="PS50109">
    <property type="entry name" value="HIS_KIN"/>
    <property type="match status" value="1"/>
</dbReference>
<dbReference type="PROSITE" id="PS50110">
    <property type="entry name" value="RESPONSE_REGULATORY"/>
    <property type="match status" value="1"/>
</dbReference>
<dbReference type="GO" id="GO:0005886">
    <property type="term" value="C:plasma membrane"/>
    <property type="evidence" value="ECO:0007669"/>
    <property type="project" value="UniProtKB-SubCell"/>
</dbReference>
<dbReference type="GO" id="GO:0009927">
    <property type="term" value="F:histidine phosphotransfer kinase activity"/>
    <property type="evidence" value="ECO:0007669"/>
    <property type="project" value="TreeGrafter"/>
</dbReference>
<dbReference type="SMART" id="SM00388">
    <property type="entry name" value="HisKA"/>
    <property type="match status" value="1"/>
</dbReference>
<dbReference type="Proteomes" id="UP000428260">
    <property type="component" value="Chromosome"/>
</dbReference>
<keyword evidence="11" id="KW-0175">Coiled coil</keyword>
<dbReference type="PANTHER" id="PTHR43047:SF72">
    <property type="entry name" value="OSMOSENSING HISTIDINE PROTEIN KINASE SLN1"/>
    <property type="match status" value="1"/>
</dbReference>
<keyword evidence="12" id="KW-0472">Membrane</keyword>
<keyword evidence="6" id="KW-0808">Transferase</keyword>
<reference evidence="15 16" key="1">
    <citation type="submission" date="2019-11" db="EMBL/GenBank/DDBJ databases">
        <authorList>
            <person name="Zheng R.K."/>
            <person name="Sun C.M."/>
        </authorList>
    </citation>
    <scope>NUCLEOTIDE SEQUENCE [LARGE SCALE GENOMIC DNA]</scope>
    <source>
        <strain evidence="15 16">WC007</strain>
    </source>
</reference>
<dbReference type="InterPro" id="IPR048760">
    <property type="entry name" value="VP0354-like_sensor_dom"/>
</dbReference>
<evidence type="ECO:0000256" key="9">
    <source>
        <dbReference type="ARBA" id="ARBA00022989"/>
    </source>
</evidence>
<evidence type="ECO:0000256" key="12">
    <source>
        <dbReference type="SAM" id="Phobius"/>
    </source>
</evidence>
<evidence type="ECO:0000313" key="15">
    <source>
        <dbReference type="EMBL" id="QGY44979.1"/>
    </source>
</evidence>
<feature type="modified residue" description="4-aspartylphosphate" evidence="10">
    <location>
        <position position="699"/>
    </location>
</feature>
<evidence type="ECO:0000256" key="10">
    <source>
        <dbReference type="PROSITE-ProRule" id="PRU00169"/>
    </source>
</evidence>
<dbReference type="InterPro" id="IPR036890">
    <property type="entry name" value="HATPase_C_sf"/>
</dbReference>
<organism evidence="15 16">
    <name type="scientific">Maribellus comscasis</name>
    <dbReference type="NCBI Taxonomy" id="2681766"/>
    <lineage>
        <taxon>Bacteria</taxon>
        <taxon>Pseudomonadati</taxon>
        <taxon>Bacteroidota</taxon>
        <taxon>Bacteroidia</taxon>
        <taxon>Marinilabiliales</taxon>
        <taxon>Prolixibacteraceae</taxon>
        <taxon>Maribellus</taxon>
    </lineage>
</organism>
<dbReference type="Gene3D" id="1.10.287.130">
    <property type="match status" value="1"/>
</dbReference>
<evidence type="ECO:0000256" key="7">
    <source>
        <dbReference type="ARBA" id="ARBA00022692"/>
    </source>
</evidence>
<dbReference type="SMART" id="SM00387">
    <property type="entry name" value="HATPase_c"/>
    <property type="match status" value="1"/>
</dbReference>
<gene>
    <name evidence="15" type="ORF">GM418_15255</name>
</gene>
<dbReference type="Pfam" id="PF00072">
    <property type="entry name" value="Response_reg"/>
    <property type="match status" value="1"/>
</dbReference>
<dbReference type="Pfam" id="PF02518">
    <property type="entry name" value="HATPase_c"/>
    <property type="match status" value="1"/>
</dbReference>
<keyword evidence="4" id="KW-1003">Cell membrane</keyword>
<feature type="transmembrane region" description="Helical" evidence="12">
    <location>
        <begin position="12"/>
        <end position="34"/>
    </location>
</feature>
<dbReference type="InterPro" id="IPR005467">
    <property type="entry name" value="His_kinase_dom"/>
</dbReference>
<comment type="subcellular location">
    <subcellularLocation>
        <location evidence="2">Cell membrane</location>
        <topology evidence="2">Multi-pass membrane protein</topology>
    </subcellularLocation>
</comment>
<dbReference type="InterPro" id="IPR003594">
    <property type="entry name" value="HATPase_dom"/>
</dbReference>
<feature type="domain" description="Histidine kinase" evidence="13">
    <location>
        <begin position="408"/>
        <end position="630"/>
    </location>
</feature>
<accession>A0A6I6JUN2</accession>
<dbReference type="CDD" id="cd16922">
    <property type="entry name" value="HATPase_EvgS-ArcB-TorS-like"/>
    <property type="match status" value="1"/>
</dbReference>
<dbReference type="EMBL" id="CP046401">
    <property type="protein sequence ID" value="QGY44979.1"/>
    <property type="molecule type" value="Genomic_DNA"/>
</dbReference>
<evidence type="ECO:0000256" key="11">
    <source>
        <dbReference type="SAM" id="Coils"/>
    </source>
</evidence>
<proteinExistence type="predicted"/>
<dbReference type="InterPro" id="IPR011006">
    <property type="entry name" value="CheY-like_superfamily"/>
</dbReference>
<evidence type="ECO:0000256" key="6">
    <source>
        <dbReference type="ARBA" id="ARBA00022679"/>
    </source>
</evidence>
<dbReference type="Gene3D" id="3.40.50.2300">
    <property type="match status" value="1"/>
</dbReference>
<feature type="transmembrane region" description="Helical" evidence="12">
    <location>
        <begin position="340"/>
        <end position="357"/>
    </location>
</feature>